<dbReference type="Pfam" id="PF08472">
    <property type="entry name" value="S6PP_C"/>
    <property type="match status" value="1"/>
</dbReference>
<keyword evidence="3" id="KW-1185">Reference proteome</keyword>
<dbReference type="AlphaFoldDB" id="A0A7N2LFW1"/>
<dbReference type="PANTHER" id="PTHR46521">
    <property type="entry name" value="SUCROSE-PHOSPHATASE 2-RELATED"/>
    <property type="match status" value="1"/>
</dbReference>
<dbReference type="InParanoid" id="A0A7N2LFW1"/>
<reference evidence="2 3" key="1">
    <citation type="journal article" date="2016" name="G3 (Bethesda)">
        <title>First Draft Assembly and Annotation of the Genome of a California Endemic Oak Quercus lobata Nee (Fagaceae).</title>
        <authorList>
            <person name="Sork V.L."/>
            <person name="Fitz-Gibbon S.T."/>
            <person name="Puiu D."/>
            <person name="Crepeau M."/>
            <person name="Gugger P.F."/>
            <person name="Sherman R."/>
            <person name="Stevens K."/>
            <person name="Langley C.H."/>
            <person name="Pellegrini M."/>
            <person name="Salzberg S.L."/>
        </authorList>
    </citation>
    <scope>NUCLEOTIDE SEQUENCE [LARGE SCALE GENOMIC DNA]</scope>
    <source>
        <strain evidence="2 3">cv. SW786</strain>
    </source>
</reference>
<dbReference type="InterPro" id="IPR013679">
    <property type="entry name" value="SPP_C"/>
</dbReference>
<protein>
    <recommendedName>
        <fullName evidence="1">Sucrose-phosphatase C-terminal domain-containing protein</fullName>
    </recommendedName>
</protein>
<dbReference type="PANTHER" id="PTHR46521:SF8">
    <property type="entry name" value="SUCROSE-PHOSPHATASE 3A-RELATED"/>
    <property type="match status" value="1"/>
</dbReference>
<dbReference type="GO" id="GO:0050307">
    <property type="term" value="F:sucrose-phosphate phosphatase activity"/>
    <property type="evidence" value="ECO:0007669"/>
    <property type="project" value="InterPro"/>
</dbReference>
<reference evidence="2" key="2">
    <citation type="submission" date="2021-01" db="UniProtKB">
        <authorList>
            <consortium name="EnsemblPlants"/>
        </authorList>
    </citation>
    <scope>IDENTIFICATION</scope>
</reference>
<dbReference type="InterPro" id="IPR051518">
    <property type="entry name" value="Sucrose_Phosphatase"/>
</dbReference>
<feature type="domain" description="Sucrose-phosphatase C-terminal" evidence="1">
    <location>
        <begin position="1"/>
        <end position="46"/>
    </location>
</feature>
<proteinExistence type="predicted"/>
<organism evidence="2 3">
    <name type="scientific">Quercus lobata</name>
    <name type="common">Valley oak</name>
    <dbReference type="NCBI Taxonomy" id="97700"/>
    <lineage>
        <taxon>Eukaryota</taxon>
        <taxon>Viridiplantae</taxon>
        <taxon>Streptophyta</taxon>
        <taxon>Embryophyta</taxon>
        <taxon>Tracheophyta</taxon>
        <taxon>Spermatophyta</taxon>
        <taxon>Magnoliopsida</taxon>
        <taxon>eudicotyledons</taxon>
        <taxon>Gunneridae</taxon>
        <taxon>Pentapetalae</taxon>
        <taxon>rosids</taxon>
        <taxon>fabids</taxon>
        <taxon>Fagales</taxon>
        <taxon>Fagaceae</taxon>
        <taxon>Quercus</taxon>
    </lineage>
</organism>
<dbReference type="Proteomes" id="UP000594261">
    <property type="component" value="Chromosome 4"/>
</dbReference>
<sequence>MAKLYGDMQGHQFRVWVDRISSAQIGSDIWLVKFHKWELSGMDWAMLSLVQSCNSPLYMKNSFILSMVELNADSDPNHN</sequence>
<dbReference type="Gramene" id="QL04p049703:mrna">
    <property type="protein sequence ID" value="QL04p049703:mrna"/>
    <property type="gene ID" value="QL04p049703"/>
</dbReference>
<evidence type="ECO:0000313" key="2">
    <source>
        <dbReference type="EnsemblPlants" id="QL04p049703:mrna"/>
    </source>
</evidence>
<dbReference type="EMBL" id="LRBV02000004">
    <property type="status" value="NOT_ANNOTATED_CDS"/>
    <property type="molecule type" value="Genomic_DNA"/>
</dbReference>
<dbReference type="EnsemblPlants" id="QL04p049703:mrna">
    <property type="protein sequence ID" value="QL04p049703:mrna"/>
    <property type="gene ID" value="QL04p049703"/>
</dbReference>
<evidence type="ECO:0000259" key="1">
    <source>
        <dbReference type="Pfam" id="PF08472"/>
    </source>
</evidence>
<dbReference type="GO" id="GO:0005986">
    <property type="term" value="P:sucrose biosynthetic process"/>
    <property type="evidence" value="ECO:0007669"/>
    <property type="project" value="InterPro"/>
</dbReference>
<evidence type="ECO:0000313" key="3">
    <source>
        <dbReference type="Proteomes" id="UP000594261"/>
    </source>
</evidence>
<accession>A0A7N2LFW1</accession>
<name>A0A7N2LFW1_QUELO</name>